<dbReference type="PANTHER" id="PTHR42085:SF1">
    <property type="entry name" value="F-BOX DOMAIN-CONTAINING PROTEIN"/>
    <property type="match status" value="1"/>
</dbReference>
<evidence type="ECO:0000313" key="1">
    <source>
        <dbReference type="EMBL" id="EMC96097.1"/>
    </source>
</evidence>
<dbReference type="PANTHER" id="PTHR42085">
    <property type="entry name" value="F-BOX DOMAIN-CONTAINING PROTEIN"/>
    <property type="match status" value="1"/>
</dbReference>
<gene>
    <name evidence="1" type="ORF">BAUCODRAFT_517575</name>
</gene>
<dbReference type="InterPro" id="IPR038883">
    <property type="entry name" value="AN11006-like"/>
</dbReference>
<dbReference type="Proteomes" id="UP000011761">
    <property type="component" value="Unassembled WGS sequence"/>
</dbReference>
<sequence>MLPMAPSGLLELPAELRARIYVDAFQFDRTLCRPVRAEAWRDFTGYVTNLSLLTTCKLIYRESKDVFYDINKFEISYNHLCTCENQFPFPTLNERMRDITISGYLPRIDQERPCRLCRFTDRGSGLFDYLSTLPRLKSVDVLFEHETDWDSGILYRIIHYQNCALEAPKIGVLRVKGLPFQLRLLLSTLYLAWHHLAGDPDQGSVGSKRYPGERSTRHALEYLQFEANTYDRTAQSLLRFFLPIDVDNPSASVLRFKGLPDELRRRADFTIELAAELNAIFSDGGGSETIRWTEIDGMMYNGRWSFSDEEDG</sequence>
<dbReference type="EMBL" id="KB445556">
    <property type="protein sequence ID" value="EMC96097.1"/>
    <property type="molecule type" value="Genomic_DNA"/>
</dbReference>
<name>M2LNZ3_BAUPA</name>
<protein>
    <recommendedName>
        <fullName evidence="3">F-box domain-containing protein</fullName>
    </recommendedName>
</protein>
<dbReference type="OrthoDB" id="62952at2759"/>
<dbReference type="HOGENOM" id="CLU_891341_0_0_1"/>
<keyword evidence="2" id="KW-1185">Reference proteome</keyword>
<evidence type="ECO:0008006" key="3">
    <source>
        <dbReference type="Google" id="ProtNLM"/>
    </source>
</evidence>
<dbReference type="KEGG" id="bcom:BAUCODRAFT_517575"/>
<dbReference type="RefSeq" id="XP_007677315.1">
    <property type="nucleotide sequence ID" value="XM_007679125.1"/>
</dbReference>
<proteinExistence type="predicted"/>
<accession>M2LNZ3</accession>
<reference evidence="1 2" key="1">
    <citation type="journal article" date="2012" name="PLoS Pathog.">
        <title>Diverse lifestyles and strategies of plant pathogenesis encoded in the genomes of eighteen Dothideomycetes fungi.</title>
        <authorList>
            <person name="Ohm R.A."/>
            <person name="Feau N."/>
            <person name="Henrissat B."/>
            <person name="Schoch C.L."/>
            <person name="Horwitz B.A."/>
            <person name="Barry K.W."/>
            <person name="Condon B.J."/>
            <person name="Copeland A.C."/>
            <person name="Dhillon B."/>
            <person name="Glaser F."/>
            <person name="Hesse C.N."/>
            <person name="Kosti I."/>
            <person name="LaButti K."/>
            <person name="Lindquist E.A."/>
            <person name="Lucas S."/>
            <person name="Salamov A.A."/>
            <person name="Bradshaw R.E."/>
            <person name="Ciuffetti L."/>
            <person name="Hamelin R.C."/>
            <person name="Kema G.H.J."/>
            <person name="Lawrence C."/>
            <person name="Scott J.A."/>
            <person name="Spatafora J.W."/>
            <person name="Turgeon B.G."/>
            <person name="de Wit P.J.G.M."/>
            <person name="Zhong S."/>
            <person name="Goodwin S.B."/>
            <person name="Grigoriev I.V."/>
        </authorList>
    </citation>
    <scope>NUCLEOTIDE SEQUENCE [LARGE SCALE GENOMIC DNA]</scope>
    <source>
        <strain evidence="1 2">UAMH 10762</strain>
    </source>
</reference>
<dbReference type="GeneID" id="19115085"/>
<dbReference type="AlphaFoldDB" id="M2LNZ3"/>
<organism evidence="1 2">
    <name type="scientific">Baudoinia panamericana (strain UAMH 10762)</name>
    <name type="common">Angels' share fungus</name>
    <name type="synonym">Baudoinia compniacensis (strain UAMH 10762)</name>
    <dbReference type="NCBI Taxonomy" id="717646"/>
    <lineage>
        <taxon>Eukaryota</taxon>
        <taxon>Fungi</taxon>
        <taxon>Dikarya</taxon>
        <taxon>Ascomycota</taxon>
        <taxon>Pezizomycotina</taxon>
        <taxon>Dothideomycetes</taxon>
        <taxon>Dothideomycetidae</taxon>
        <taxon>Mycosphaerellales</taxon>
        <taxon>Teratosphaeriaceae</taxon>
        <taxon>Baudoinia</taxon>
    </lineage>
</organism>
<evidence type="ECO:0000313" key="2">
    <source>
        <dbReference type="Proteomes" id="UP000011761"/>
    </source>
</evidence>